<protein>
    <submittedName>
        <fullName evidence="2 3">Uncharacterized protein</fullName>
    </submittedName>
</protein>
<dbReference type="HOGENOM" id="CLU_1983953_0_0_1"/>
<accession>T1EY85</accession>
<dbReference type="InParanoid" id="T1EY85"/>
<dbReference type="RefSeq" id="XP_009010037.1">
    <property type="nucleotide sequence ID" value="XM_009011789.1"/>
</dbReference>
<feature type="compositionally biased region" description="Polar residues" evidence="1">
    <location>
        <begin position="16"/>
        <end position="30"/>
    </location>
</feature>
<reference evidence="3" key="3">
    <citation type="submission" date="2015-06" db="UniProtKB">
        <authorList>
            <consortium name="EnsemblMetazoa"/>
        </authorList>
    </citation>
    <scope>IDENTIFICATION</scope>
</reference>
<name>T1EY85_HELRO</name>
<evidence type="ECO:0000256" key="1">
    <source>
        <dbReference type="SAM" id="MobiDB-lite"/>
    </source>
</evidence>
<sequence>METVEENRVMNHIRRTSNPTDQSGTSGSRRPSQRKRSSVTSLRSQWKLKYQDFLANVTHVTSSAGVGGAGSAHRQSSTGSKSNKNNNNCGGVGGVCLKKDATGSKSEHFHTAPTYALKCKPTVPSW</sequence>
<dbReference type="AlphaFoldDB" id="T1EY85"/>
<feature type="compositionally biased region" description="Low complexity" evidence="1">
    <location>
        <begin position="79"/>
        <end position="89"/>
    </location>
</feature>
<evidence type="ECO:0000313" key="3">
    <source>
        <dbReference type="EnsemblMetazoa" id="HelroP166550"/>
    </source>
</evidence>
<dbReference type="CTD" id="20201535"/>
<keyword evidence="4" id="KW-1185">Reference proteome</keyword>
<proteinExistence type="predicted"/>
<reference evidence="4" key="1">
    <citation type="submission" date="2012-12" db="EMBL/GenBank/DDBJ databases">
        <authorList>
            <person name="Hellsten U."/>
            <person name="Grimwood J."/>
            <person name="Chapman J.A."/>
            <person name="Shapiro H."/>
            <person name="Aerts A."/>
            <person name="Otillar R.P."/>
            <person name="Terry A.Y."/>
            <person name="Boore J.L."/>
            <person name="Simakov O."/>
            <person name="Marletaz F."/>
            <person name="Cho S.-J."/>
            <person name="Edsinger-Gonzales E."/>
            <person name="Havlak P."/>
            <person name="Kuo D.-H."/>
            <person name="Larsson T."/>
            <person name="Lv J."/>
            <person name="Arendt D."/>
            <person name="Savage R."/>
            <person name="Osoegawa K."/>
            <person name="de Jong P."/>
            <person name="Lindberg D.R."/>
            <person name="Seaver E.C."/>
            <person name="Weisblat D.A."/>
            <person name="Putnam N.H."/>
            <person name="Grigoriev I.V."/>
            <person name="Rokhsar D.S."/>
        </authorList>
    </citation>
    <scope>NUCLEOTIDE SEQUENCE</scope>
</reference>
<feature type="region of interest" description="Disordered" evidence="1">
    <location>
        <begin position="1"/>
        <end position="43"/>
    </location>
</feature>
<feature type="region of interest" description="Disordered" evidence="1">
    <location>
        <begin position="62"/>
        <end position="92"/>
    </location>
</feature>
<evidence type="ECO:0000313" key="2">
    <source>
        <dbReference type="EMBL" id="ESO11549.1"/>
    </source>
</evidence>
<dbReference type="Proteomes" id="UP000015101">
    <property type="component" value="Unassembled WGS sequence"/>
</dbReference>
<dbReference type="GeneID" id="20201535"/>
<dbReference type="EMBL" id="KB095812">
    <property type="protein sequence ID" value="ESO11549.1"/>
    <property type="molecule type" value="Genomic_DNA"/>
</dbReference>
<reference evidence="2 4" key="2">
    <citation type="journal article" date="2013" name="Nature">
        <title>Insights into bilaterian evolution from three spiralian genomes.</title>
        <authorList>
            <person name="Simakov O."/>
            <person name="Marletaz F."/>
            <person name="Cho S.J."/>
            <person name="Edsinger-Gonzales E."/>
            <person name="Havlak P."/>
            <person name="Hellsten U."/>
            <person name="Kuo D.H."/>
            <person name="Larsson T."/>
            <person name="Lv J."/>
            <person name="Arendt D."/>
            <person name="Savage R."/>
            <person name="Osoegawa K."/>
            <person name="de Jong P."/>
            <person name="Grimwood J."/>
            <person name="Chapman J.A."/>
            <person name="Shapiro H."/>
            <person name="Aerts A."/>
            <person name="Otillar R.P."/>
            <person name="Terry A.Y."/>
            <person name="Boore J.L."/>
            <person name="Grigoriev I.V."/>
            <person name="Lindberg D.R."/>
            <person name="Seaver E.C."/>
            <person name="Weisblat D.A."/>
            <person name="Putnam N.H."/>
            <person name="Rokhsar D.S."/>
        </authorList>
    </citation>
    <scope>NUCLEOTIDE SEQUENCE</scope>
</reference>
<organism evidence="3 4">
    <name type="scientific">Helobdella robusta</name>
    <name type="common">Californian leech</name>
    <dbReference type="NCBI Taxonomy" id="6412"/>
    <lineage>
        <taxon>Eukaryota</taxon>
        <taxon>Metazoa</taxon>
        <taxon>Spiralia</taxon>
        <taxon>Lophotrochozoa</taxon>
        <taxon>Annelida</taxon>
        <taxon>Clitellata</taxon>
        <taxon>Hirudinea</taxon>
        <taxon>Rhynchobdellida</taxon>
        <taxon>Glossiphoniidae</taxon>
        <taxon>Helobdella</taxon>
    </lineage>
</organism>
<dbReference type="KEGG" id="hro:HELRODRAFT_166550"/>
<gene>
    <name evidence="3" type="primary">20201535</name>
    <name evidence="2" type="ORF">HELRODRAFT_166550</name>
</gene>
<evidence type="ECO:0000313" key="4">
    <source>
        <dbReference type="Proteomes" id="UP000015101"/>
    </source>
</evidence>
<dbReference type="EMBL" id="AMQM01002449">
    <property type="status" value="NOT_ANNOTATED_CDS"/>
    <property type="molecule type" value="Genomic_DNA"/>
</dbReference>
<dbReference type="EnsemblMetazoa" id="HelroT166550">
    <property type="protein sequence ID" value="HelroP166550"/>
    <property type="gene ID" value="HelroG166550"/>
</dbReference>